<dbReference type="EMBL" id="CDMZ01004303">
    <property type="protein sequence ID" value="CEM49333.1"/>
    <property type="molecule type" value="Genomic_DNA"/>
</dbReference>
<reference evidence="1" key="1">
    <citation type="submission" date="2014-11" db="EMBL/GenBank/DDBJ databases">
        <authorList>
            <person name="Otto D Thomas"/>
            <person name="Naeem Raeece"/>
        </authorList>
    </citation>
    <scope>NUCLEOTIDE SEQUENCE</scope>
</reference>
<sequence>MYGGFIATKNLKREIRCLLNFEPPSEEEKRTWFYTKRVASGKEDIALGFVAKSGNQVASSYSSAQLEAAVVAWDSNKKDEGPCSFNALLPAVYQYAEENEWLGMRLIDLVNLMTGEGRLSLAVAVRVNARAEGIWVAYKMSRKGYTG</sequence>
<proteinExistence type="predicted"/>
<protein>
    <submittedName>
        <fullName evidence="1">Uncharacterized protein</fullName>
    </submittedName>
</protein>
<accession>A0A0G4HXU1</accession>
<gene>
    <name evidence="1" type="ORF">Cvel_33306</name>
</gene>
<dbReference type="VEuPathDB" id="CryptoDB:Cvel_33306"/>
<dbReference type="AlphaFoldDB" id="A0A0G4HXU1"/>
<evidence type="ECO:0000313" key="1">
    <source>
        <dbReference type="EMBL" id="CEM49333.1"/>
    </source>
</evidence>
<name>A0A0G4HXU1_9ALVE</name>
<organism evidence="1">
    <name type="scientific">Chromera velia CCMP2878</name>
    <dbReference type="NCBI Taxonomy" id="1169474"/>
    <lineage>
        <taxon>Eukaryota</taxon>
        <taxon>Sar</taxon>
        <taxon>Alveolata</taxon>
        <taxon>Colpodellida</taxon>
        <taxon>Chromeraceae</taxon>
        <taxon>Chromera</taxon>
    </lineage>
</organism>